<gene>
    <name evidence="1" type="ORF">WJX74_001999</name>
</gene>
<sequence>MVACNYCESRAVSARSNASTEVRDVSIFHAILPLAESGYDPRGGGATFGLWTFVWQHGEAEVTTLWS</sequence>
<protein>
    <submittedName>
        <fullName evidence="1">Uncharacterized protein</fullName>
    </submittedName>
</protein>
<keyword evidence="2" id="KW-1185">Reference proteome</keyword>
<reference evidence="1 2" key="1">
    <citation type="journal article" date="2024" name="Nat. Commun.">
        <title>Phylogenomics reveals the evolutionary origins of lichenization in chlorophyte algae.</title>
        <authorList>
            <person name="Puginier C."/>
            <person name="Libourel C."/>
            <person name="Otte J."/>
            <person name="Skaloud P."/>
            <person name="Haon M."/>
            <person name="Grisel S."/>
            <person name="Petersen M."/>
            <person name="Berrin J.G."/>
            <person name="Delaux P.M."/>
            <person name="Dal Grande F."/>
            <person name="Keller J."/>
        </authorList>
    </citation>
    <scope>NUCLEOTIDE SEQUENCE [LARGE SCALE GENOMIC DNA]</scope>
    <source>
        <strain evidence="1 2">SAG 2145</strain>
    </source>
</reference>
<organism evidence="1 2">
    <name type="scientific">Apatococcus lobatus</name>
    <dbReference type="NCBI Taxonomy" id="904363"/>
    <lineage>
        <taxon>Eukaryota</taxon>
        <taxon>Viridiplantae</taxon>
        <taxon>Chlorophyta</taxon>
        <taxon>core chlorophytes</taxon>
        <taxon>Trebouxiophyceae</taxon>
        <taxon>Chlorellales</taxon>
        <taxon>Chlorellaceae</taxon>
        <taxon>Apatococcus</taxon>
    </lineage>
</organism>
<comment type="caution">
    <text evidence="1">The sequence shown here is derived from an EMBL/GenBank/DDBJ whole genome shotgun (WGS) entry which is preliminary data.</text>
</comment>
<dbReference type="Proteomes" id="UP001438707">
    <property type="component" value="Unassembled WGS sequence"/>
</dbReference>
<name>A0AAW1QDN0_9CHLO</name>
<accession>A0AAW1QDN0</accession>
<dbReference type="AlphaFoldDB" id="A0AAW1QDN0"/>
<evidence type="ECO:0000313" key="2">
    <source>
        <dbReference type="Proteomes" id="UP001438707"/>
    </source>
</evidence>
<dbReference type="EMBL" id="JALJOS010000046">
    <property type="protein sequence ID" value="KAK9819511.1"/>
    <property type="molecule type" value="Genomic_DNA"/>
</dbReference>
<evidence type="ECO:0000313" key="1">
    <source>
        <dbReference type="EMBL" id="KAK9819511.1"/>
    </source>
</evidence>
<proteinExistence type="predicted"/>